<evidence type="ECO:0000256" key="1">
    <source>
        <dbReference type="ARBA" id="ARBA00004370"/>
    </source>
</evidence>
<evidence type="ECO:0000313" key="10">
    <source>
        <dbReference type="EMBL" id="MBP2071339.1"/>
    </source>
</evidence>
<evidence type="ECO:0000256" key="2">
    <source>
        <dbReference type="ARBA" id="ARBA00022475"/>
    </source>
</evidence>
<comment type="subcellular location">
    <subcellularLocation>
        <location evidence="1">Membrane</location>
    </subcellularLocation>
</comment>
<evidence type="ECO:0000259" key="9">
    <source>
        <dbReference type="PROSITE" id="PS51779"/>
    </source>
</evidence>
<dbReference type="EMBL" id="JAGGLT010000007">
    <property type="protein sequence ID" value="MBP2071339.1"/>
    <property type="molecule type" value="Genomic_DNA"/>
</dbReference>
<dbReference type="Pfam" id="PF08478">
    <property type="entry name" value="POTRA_1"/>
    <property type="match status" value="1"/>
</dbReference>
<dbReference type="InterPro" id="IPR034746">
    <property type="entry name" value="POTRA"/>
</dbReference>
<sequence length="239" mass="27229">MMEKRQFRIKKRFGILIFILLIIAIILYIIAFRSSLFDVKKIDVYGTKTIDKDDIIKMSGIATGSNIFKINKSVVIKSIMKDPYVKDVSVNILYPSKVEIKIDERKVVAQLNYKNKYLYIDTDCVAVDLGDYNDKLPLIKGINIEKFEIGSNVSKISNNKDIAKLLPLIYNKNIYKAITVNGSKITLETKSGINIVLENVDDLSYYIKFSEKILDDLEKKGYYSGNVLIVSDGNPVYMP</sequence>
<evidence type="ECO:0000256" key="3">
    <source>
        <dbReference type="ARBA" id="ARBA00022618"/>
    </source>
</evidence>
<proteinExistence type="predicted"/>
<feature type="transmembrane region" description="Helical" evidence="8">
    <location>
        <begin position="12"/>
        <end position="31"/>
    </location>
</feature>
<keyword evidence="4 8" id="KW-0812">Transmembrane</keyword>
<dbReference type="PANTHER" id="PTHR37820">
    <property type="entry name" value="CELL DIVISION PROTEIN DIVIB"/>
    <property type="match status" value="1"/>
</dbReference>
<evidence type="ECO:0000256" key="5">
    <source>
        <dbReference type="ARBA" id="ARBA00022989"/>
    </source>
</evidence>
<reference evidence="10" key="1">
    <citation type="submission" date="2021-03" db="EMBL/GenBank/DDBJ databases">
        <title>Genomic Encyclopedia of Type Strains, Phase IV (KMG-IV): sequencing the most valuable type-strain genomes for metagenomic binning, comparative biology and taxonomic classification.</title>
        <authorList>
            <person name="Goeker M."/>
        </authorList>
    </citation>
    <scope>NUCLEOTIDE SEQUENCE</scope>
    <source>
        <strain evidence="10">DSM 101588</strain>
    </source>
</reference>
<dbReference type="Gene3D" id="3.10.20.310">
    <property type="entry name" value="membrane protein fhac"/>
    <property type="match status" value="1"/>
</dbReference>
<dbReference type="RefSeq" id="WP_209453266.1">
    <property type="nucleotide sequence ID" value="NZ_JAGGLT010000007.1"/>
</dbReference>
<protein>
    <submittedName>
        <fullName evidence="10">Cell division protein FtsQ</fullName>
    </submittedName>
</protein>
<keyword evidence="6 8" id="KW-0472">Membrane</keyword>
<evidence type="ECO:0000256" key="6">
    <source>
        <dbReference type="ARBA" id="ARBA00023136"/>
    </source>
</evidence>
<gene>
    <name evidence="10" type="ORF">J2Z80_000853</name>
</gene>
<dbReference type="PANTHER" id="PTHR37820:SF1">
    <property type="entry name" value="CELL DIVISION PROTEIN FTSQ"/>
    <property type="match status" value="1"/>
</dbReference>
<keyword evidence="5 8" id="KW-1133">Transmembrane helix</keyword>
<organism evidence="10 11">
    <name type="scientific">Thermoanaerobacterium butyriciformans</name>
    <dbReference type="NCBI Taxonomy" id="1702242"/>
    <lineage>
        <taxon>Bacteria</taxon>
        <taxon>Bacillati</taxon>
        <taxon>Bacillota</taxon>
        <taxon>Clostridia</taxon>
        <taxon>Thermoanaerobacterales</taxon>
        <taxon>Thermoanaerobacteraceae</taxon>
        <taxon>Thermoanaerobacterium</taxon>
    </lineage>
</organism>
<keyword evidence="7" id="KW-0131">Cell cycle</keyword>
<feature type="domain" description="POTRA" evidence="9">
    <location>
        <begin position="37"/>
        <end position="105"/>
    </location>
</feature>
<evidence type="ECO:0000256" key="4">
    <source>
        <dbReference type="ARBA" id="ARBA00022692"/>
    </source>
</evidence>
<keyword evidence="11" id="KW-1185">Reference proteome</keyword>
<evidence type="ECO:0000313" key="11">
    <source>
        <dbReference type="Proteomes" id="UP001166402"/>
    </source>
</evidence>
<name>A0ABS4NCF3_9THEO</name>
<dbReference type="InterPro" id="IPR013685">
    <property type="entry name" value="POTRA_FtsQ_type"/>
</dbReference>
<comment type="caution">
    <text evidence="10">The sequence shown here is derived from an EMBL/GenBank/DDBJ whole genome shotgun (WGS) entry which is preliminary data.</text>
</comment>
<dbReference type="InterPro" id="IPR050487">
    <property type="entry name" value="FtsQ_DivIB"/>
</dbReference>
<dbReference type="PROSITE" id="PS51779">
    <property type="entry name" value="POTRA"/>
    <property type="match status" value="1"/>
</dbReference>
<keyword evidence="2" id="KW-1003">Cell membrane</keyword>
<dbReference type="Proteomes" id="UP001166402">
    <property type="component" value="Unassembled WGS sequence"/>
</dbReference>
<accession>A0ABS4NCF3</accession>
<keyword evidence="3 10" id="KW-0132">Cell division</keyword>
<dbReference type="GO" id="GO:0051301">
    <property type="term" value="P:cell division"/>
    <property type="evidence" value="ECO:0007669"/>
    <property type="project" value="UniProtKB-KW"/>
</dbReference>
<evidence type="ECO:0000256" key="7">
    <source>
        <dbReference type="ARBA" id="ARBA00023306"/>
    </source>
</evidence>
<evidence type="ECO:0000256" key="8">
    <source>
        <dbReference type="SAM" id="Phobius"/>
    </source>
</evidence>